<name>U1HGC1_ENDPU</name>
<keyword evidence="2 3" id="KW-0808">Transferase</keyword>
<accession>U1HGC1</accession>
<dbReference type="Proteomes" id="UP000019373">
    <property type="component" value="Unassembled WGS sequence"/>
</dbReference>
<feature type="domain" description="Chalcone/stilbene synthase N-terminal" evidence="5">
    <location>
        <begin position="24"/>
        <end position="228"/>
    </location>
</feature>
<evidence type="ECO:0000313" key="7">
    <source>
        <dbReference type="EMBL" id="ERF69160.1"/>
    </source>
</evidence>
<protein>
    <recommendedName>
        <fullName evidence="9">Chalcone synthase</fullName>
    </recommendedName>
</protein>
<dbReference type="GeneID" id="19236175"/>
<evidence type="ECO:0008006" key="9">
    <source>
        <dbReference type="Google" id="ProtNLM"/>
    </source>
</evidence>
<dbReference type="Pfam" id="PF02797">
    <property type="entry name" value="Chal_sti_synt_C"/>
    <property type="match status" value="1"/>
</dbReference>
<dbReference type="Pfam" id="PF00195">
    <property type="entry name" value="Chal_sti_synt_N"/>
    <property type="match status" value="1"/>
</dbReference>
<dbReference type="EMBL" id="KE721469">
    <property type="protein sequence ID" value="ERF69160.1"/>
    <property type="molecule type" value="Genomic_DNA"/>
</dbReference>
<dbReference type="HOGENOM" id="CLU_034992_1_1_1"/>
<dbReference type="OrthoDB" id="329835at2759"/>
<dbReference type="PANTHER" id="PTHR11877:SF46">
    <property type="entry name" value="TYPE III POLYKETIDE SYNTHASE A"/>
    <property type="match status" value="1"/>
</dbReference>
<proteinExistence type="inferred from homology"/>
<dbReference type="CDD" id="cd00831">
    <property type="entry name" value="CHS_like"/>
    <property type="match status" value="1"/>
</dbReference>
<dbReference type="eggNOG" id="ENOG502QSSY">
    <property type="taxonomic scope" value="Eukaryota"/>
</dbReference>
<dbReference type="InterPro" id="IPR011141">
    <property type="entry name" value="Polyketide_synthase_type-III"/>
</dbReference>
<comment type="similarity">
    <text evidence="1 3">Belongs to the thiolase-like superfamily. Chalcone/stilbene synthases family.</text>
</comment>
<evidence type="ECO:0000256" key="1">
    <source>
        <dbReference type="ARBA" id="ARBA00005531"/>
    </source>
</evidence>
<dbReference type="GO" id="GO:0030639">
    <property type="term" value="P:polyketide biosynthetic process"/>
    <property type="evidence" value="ECO:0007669"/>
    <property type="project" value="TreeGrafter"/>
</dbReference>
<evidence type="ECO:0000256" key="3">
    <source>
        <dbReference type="RuleBase" id="RU003633"/>
    </source>
</evidence>
<dbReference type="InterPro" id="IPR016039">
    <property type="entry name" value="Thiolase-like"/>
</dbReference>
<dbReference type="InterPro" id="IPR012328">
    <property type="entry name" value="Chalcone/stilbene_synt_C"/>
</dbReference>
<dbReference type="PANTHER" id="PTHR11877">
    <property type="entry name" value="HYDROXYMETHYLGLUTARYL-COA SYNTHASE"/>
    <property type="match status" value="1"/>
</dbReference>
<organism evidence="7 8">
    <name type="scientific">Endocarpon pusillum (strain Z07020 / HMAS-L-300199)</name>
    <name type="common">Lichen-forming fungus</name>
    <dbReference type="NCBI Taxonomy" id="1263415"/>
    <lineage>
        <taxon>Eukaryota</taxon>
        <taxon>Fungi</taxon>
        <taxon>Dikarya</taxon>
        <taxon>Ascomycota</taxon>
        <taxon>Pezizomycotina</taxon>
        <taxon>Eurotiomycetes</taxon>
        <taxon>Chaetothyriomycetidae</taxon>
        <taxon>Verrucariales</taxon>
        <taxon>Verrucariaceae</taxon>
        <taxon>Endocarpon</taxon>
    </lineage>
</organism>
<keyword evidence="3" id="KW-0012">Acyltransferase</keyword>
<dbReference type="SUPFAM" id="SSF53901">
    <property type="entry name" value="Thiolase-like"/>
    <property type="match status" value="2"/>
</dbReference>
<dbReference type="InterPro" id="IPR001099">
    <property type="entry name" value="Chalcone/stilbene_synt_N"/>
</dbReference>
<feature type="region of interest" description="Disordered" evidence="4">
    <location>
        <begin position="390"/>
        <end position="422"/>
    </location>
</feature>
<reference evidence="8" key="1">
    <citation type="journal article" date="2014" name="BMC Genomics">
        <title>Genome characteristics reveal the impact of lichenization on lichen-forming fungus Endocarpon pusillum Hedwig (Verrucariales, Ascomycota).</title>
        <authorList>
            <person name="Wang Y.-Y."/>
            <person name="Liu B."/>
            <person name="Zhang X.-Y."/>
            <person name="Zhou Q.-M."/>
            <person name="Zhang T."/>
            <person name="Li H."/>
            <person name="Yu Y.-F."/>
            <person name="Zhang X.-L."/>
            <person name="Hao X.-Y."/>
            <person name="Wang M."/>
            <person name="Wang L."/>
            <person name="Wei J.-C."/>
        </authorList>
    </citation>
    <scope>NUCLEOTIDE SEQUENCE [LARGE SCALE GENOMIC DNA]</scope>
    <source>
        <strain evidence="8">Z07020 / HMAS-L-300199</strain>
    </source>
</reference>
<dbReference type="PIRSF" id="PIRSF000451">
    <property type="entry name" value="PKS_III"/>
    <property type="match status" value="1"/>
</dbReference>
<dbReference type="RefSeq" id="XP_007805220.1">
    <property type="nucleotide sequence ID" value="XM_007807029.1"/>
</dbReference>
<evidence type="ECO:0000256" key="2">
    <source>
        <dbReference type="ARBA" id="ARBA00022679"/>
    </source>
</evidence>
<dbReference type="Gene3D" id="3.40.47.10">
    <property type="match status" value="2"/>
</dbReference>
<sequence>MSPSVVKPKSPPPYQRPNLYIHGIGAAYPPHSVKAEELSIIARRFHPSTPALEKVLYINEFTGIETRSTIATIDHPLANRPEAPNISELSKVFLDHGVRLSVEACRKAVADWGGDLSDLTHMVAVTCTNSANPGYDHHVVKQLGLNTSIEKVLLHGVGCSGGLAALRTAANIAQGASFRNRPARILVLACEITSLLVRSELESIAQLQETRIGVTLFSDCASAVVLGNGFGDDPMEEPILELLGWDHRIIDDTEDDLGFDVDPLGWKVILTPRVPKLASASVAPVFTDLVTSIPELTDADKVNATDFDWALHPGGATVITGVEQAMGLTPEHLRASYDIYMNHGNSSSATVFAVIDRLLRMGEGNQYITSCAFGPGIAIEMMMLKRLGSSRAGTESPGTASFGSESPAEINGEELLDVPAVD</sequence>
<evidence type="ECO:0000256" key="4">
    <source>
        <dbReference type="SAM" id="MobiDB-lite"/>
    </source>
</evidence>
<evidence type="ECO:0000259" key="5">
    <source>
        <dbReference type="Pfam" id="PF00195"/>
    </source>
</evidence>
<dbReference type="AlphaFoldDB" id="U1HGC1"/>
<feature type="domain" description="Chalcone/stilbene synthase C-terminal" evidence="6">
    <location>
        <begin position="249"/>
        <end position="386"/>
    </location>
</feature>
<keyword evidence="8" id="KW-1185">Reference proteome</keyword>
<evidence type="ECO:0000259" key="6">
    <source>
        <dbReference type="Pfam" id="PF02797"/>
    </source>
</evidence>
<dbReference type="OMA" id="PIWGLGC"/>
<gene>
    <name evidence="7" type="ORF">EPUS_01117</name>
</gene>
<feature type="compositionally biased region" description="Polar residues" evidence="4">
    <location>
        <begin position="391"/>
        <end position="404"/>
    </location>
</feature>
<evidence type="ECO:0000313" key="8">
    <source>
        <dbReference type="Proteomes" id="UP000019373"/>
    </source>
</evidence>
<dbReference type="GO" id="GO:0016747">
    <property type="term" value="F:acyltransferase activity, transferring groups other than amino-acyl groups"/>
    <property type="evidence" value="ECO:0007669"/>
    <property type="project" value="InterPro"/>
</dbReference>